<evidence type="ECO:0000256" key="9">
    <source>
        <dbReference type="ARBA" id="ARBA00022992"/>
    </source>
</evidence>
<dbReference type="EMBL" id="JANPWB010000009">
    <property type="protein sequence ID" value="KAJ1158503.1"/>
    <property type="molecule type" value="Genomic_DNA"/>
</dbReference>
<evidence type="ECO:0000256" key="3">
    <source>
        <dbReference type="ARBA" id="ARBA00022527"/>
    </source>
</evidence>
<dbReference type="PROSITE" id="PS50042">
    <property type="entry name" value="CNMP_BINDING_3"/>
    <property type="match status" value="2"/>
</dbReference>
<evidence type="ECO:0000259" key="17">
    <source>
        <dbReference type="PROSITE" id="PS50042"/>
    </source>
</evidence>
<evidence type="ECO:0000313" key="19">
    <source>
        <dbReference type="EMBL" id="KAJ1158503.1"/>
    </source>
</evidence>
<keyword evidence="9" id="KW-0142">cGMP-binding</keyword>
<dbReference type="SMART" id="SM00100">
    <property type="entry name" value="cNMP"/>
    <property type="match status" value="2"/>
</dbReference>
<comment type="catalytic activity">
    <reaction evidence="10">
        <text>L-threonyl-[protein] + ATP = O-phospho-L-threonyl-[protein] + ADP + H(+)</text>
        <dbReference type="Rhea" id="RHEA:46608"/>
        <dbReference type="Rhea" id="RHEA-COMP:11060"/>
        <dbReference type="Rhea" id="RHEA-COMP:11605"/>
        <dbReference type="ChEBI" id="CHEBI:15378"/>
        <dbReference type="ChEBI" id="CHEBI:30013"/>
        <dbReference type="ChEBI" id="CHEBI:30616"/>
        <dbReference type="ChEBI" id="CHEBI:61977"/>
        <dbReference type="ChEBI" id="CHEBI:456216"/>
        <dbReference type="EC" id="2.7.11.12"/>
    </reaction>
</comment>
<evidence type="ECO:0000256" key="7">
    <source>
        <dbReference type="ARBA" id="ARBA00022777"/>
    </source>
</evidence>
<dbReference type="EC" id="2.7.11.12" evidence="2"/>
<dbReference type="InterPro" id="IPR002374">
    <property type="entry name" value="cGMP_dep_kinase"/>
</dbReference>
<dbReference type="CDD" id="cd05572">
    <property type="entry name" value="STKc_cGK"/>
    <property type="match status" value="1"/>
</dbReference>
<feature type="domain" description="AGC-kinase C-terminal" evidence="18">
    <location>
        <begin position="599"/>
        <end position="649"/>
    </location>
</feature>
<feature type="region of interest" description="Disordered" evidence="15">
    <location>
        <begin position="1"/>
        <end position="21"/>
    </location>
</feature>
<dbReference type="InterPro" id="IPR011009">
    <property type="entry name" value="Kinase-like_dom_sf"/>
</dbReference>
<dbReference type="Gene3D" id="1.10.510.10">
    <property type="entry name" value="Transferase(Phosphotransferase) domain 1"/>
    <property type="match status" value="1"/>
</dbReference>
<dbReference type="GO" id="GO:0004692">
    <property type="term" value="F:cGMP-dependent protein kinase activity"/>
    <property type="evidence" value="ECO:0007669"/>
    <property type="project" value="UniProtKB-EC"/>
</dbReference>
<dbReference type="PROSITE" id="PS51285">
    <property type="entry name" value="AGC_KINASE_CTER"/>
    <property type="match status" value="1"/>
</dbReference>
<gene>
    <name evidence="19" type="ORF">NDU88_011191</name>
</gene>
<dbReference type="InterPro" id="IPR035014">
    <property type="entry name" value="STKc_cGK"/>
</dbReference>
<evidence type="ECO:0000313" key="20">
    <source>
        <dbReference type="Proteomes" id="UP001066276"/>
    </source>
</evidence>
<dbReference type="InterPro" id="IPR018490">
    <property type="entry name" value="cNMP-bd_dom_sf"/>
</dbReference>
<evidence type="ECO:0000256" key="11">
    <source>
        <dbReference type="ARBA" id="ARBA00047462"/>
    </source>
</evidence>
<keyword evidence="8 13" id="KW-0067">ATP-binding</keyword>
<dbReference type="InterPro" id="IPR000595">
    <property type="entry name" value="cNMP-bd_dom"/>
</dbReference>
<dbReference type="PROSITE" id="PS00889">
    <property type="entry name" value="CNMP_BINDING_2"/>
    <property type="match status" value="1"/>
</dbReference>
<dbReference type="InterPro" id="IPR008271">
    <property type="entry name" value="Ser/Thr_kinase_AS"/>
</dbReference>
<dbReference type="Pfam" id="PF00027">
    <property type="entry name" value="cNMP_binding"/>
    <property type="match status" value="2"/>
</dbReference>
<dbReference type="PROSITE" id="PS50011">
    <property type="entry name" value="PROTEIN_KINASE_DOM"/>
    <property type="match status" value="1"/>
</dbReference>
<dbReference type="AlphaFoldDB" id="A0AAV7S5F1"/>
<comment type="similarity">
    <text evidence="1">Belongs to the protein kinase superfamily. AGC Ser/Thr protein kinase family. cGMP subfamily.</text>
</comment>
<dbReference type="InterPro" id="IPR017441">
    <property type="entry name" value="Protein_kinase_ATP_BS"/>
</dbReference>
<evidence type="ECO:0000256" key="15">
    <source>
        <dbReference type="SAM" id="MobiDB-lite"/>
    </source>
</evidence>
<dbReference type="SMART" id="SM00220">
    <property type="entry name" value="S_TKc"/>
    <property type="match status" value="1"/>
</dbReference>
<dbReference type="Gene3D" id="2.60.120.10">
    <property type="entry name" value="Jelly Rolls"/>
    <property type="match status" value="2"/>
</dbReference>
<dbReference type="Gene3D" id="3.30.200.20">
    <property type="entry name" value="Phosphorylase Kinase, domain 1"/>
    <property type="match status" value="1"/>
</dbReference>
<dbReference type="InterPro" id="IPR000961">
    <property type="entry name" value="AGC-kinase_C"/>
</dbReference>
<dbReference type="PANTHER" id="PTHR24353">
    <property type="entry name" value="CYCLIC NUCLEOTIDE-DEPENDENT PROTEIN KINASE"/>
    <property type="match status" value="1"/>
</dbReference>
<feature type="active site" description="Proton acceptor" evidence="12">
    <location>
        <position position="464"/>
    </location>
</feature>
<evidence type="ECO:0000256" key="14">
    <source>
        <dbReference type="PROSITE-ProRule" id="PRU10141"/>
    </source>
</evidence>
<evidence type="ECO:0000256" key="12">
    <source>
        <dbReference type="PIRSR" id="PIRSR000559-1"/>
    </source>
</evidence>
<organism evidence="19 20">
    <name type="scientific">Pleurodeles waltl</name>
    <name type="common">Iberian ribbed newt</name>
    <dbReference type="NCBI Taxonomy" id="8319"/>
    <lineage>
        <taxon>Eukaryota</taxon>
        <taxon>Metazoa</taxon>
        <taxon>Chordata</taxon>
        <taxon>Craniata</taxon>
        <taxon>Vertebrata</taxon>
        <taxon>Euteleostomi</taxon>
        <taxon>Amphibia</taxon>
        <taxon>Batrachia</taxon>
        <taxon>Caudata</taxon>
        <taxon>Salamandroidea</taxon>
        <taxon>Salamandridae</taxon>
        <taxon>Pleurodelinae</taxon>
        <taxon>Pleurodeles</taxon>
    </lineage>
</organism>
<reference evidence="19" key="1">
    <citation type="journal article" date="2022" name="bioRxiv">
        <title>Sequencing and chromosome-scale assembly of the giantPleurodeles waltlgenome.</title>
        <authorList>
            <person name="Brown T."/>
            <person name="Elewa A."/>
            <person name="Iarovenko S."/>
            <person name="Subramanian E."/>
            <person name="Araus A.J."/>
            <person name="Petzold A."/>
            <person name="Susuki M."/>
            <person name="Suzuki K.-i.T."/>
            <person name="Hayashi T."/>
            <person name="Toyoda A."/>
            <person name="Oliveira C."/>
            <person name="Osipova E."/>
            <person name="Leigh N.D."/>
            <person name="Simon A."/>
            <person name="Yun M.H."/>
        </authorList>
    </citation>
    <scope>NUCLEOTIDE SEQUENCE</scope>
    <source>
        <strain evidence="19">20211129_DDA</strain>
        <tissue evidence="19">Liver</tissue>
    </source>
</reference>
<evidence type="ECO:0000256" key="10">
    <source>
        <dbReference type="ARBA" id="ARBA00047298"/>
    </source>
</evidence>
<keyword evidence="5" id="KW-0808">Transferase</keyword>
<accession>A0AAV7S5F1</accession>
<dbReference type="SUPFAM" id="SSF51206">
    <property type="entry name" value="cAMP-binding domain-like"/>
    <property type="match status" value="2"/>
</dbReference>
<dbReference type="SUPFAM" id="SSF56112">
    <property type="entry name" value="Protein kinase-like (PK-like)"/>
    <property type="match status" value="1"/>
</dbReference>
<evidence type="ECO:0000256" key="1">
    <source>
        <dbReference type="ARBA" id="ARBA00006352"/>
    </source>
</evidence>
<dbReference type="GO" id="GO:0030553">
    <property type="term" value="F:cGMP binding"/>
    <property type="evidence" value="ECO:0007669"/>
    <property type="project" value="UniProtKB-KW"/>
</dbReference>
<feature type="domain" description="Cyclic nucleotide-binding" evidence="17">
    <location>
        <begin position="65"/>
        <end position="180"/>
    </location>
</feature>
<dbReference type="CDD" id="cd00038">
    <property type="entry name" value="CAP_ED"/>
    <property type="match status" value="2"/>
</dbReference>
<dbReference type="InterPro" id="IPR014710">
    <property type="entry name" value="RmlC-like_jellyroll"/>
</dbReference>
<evidence type="ECO:0000256" key="5">
    <source>
        <dbReference type="ARBA" id="ARBA00022679"/>
    </source>
</evidence>
<sequence length="649" mass="73876">MANNLLQARKPASMPVNEADSARKTRACQIVPEPLLNSADLQVLRIPKSNSEIRQIIKAIHLNDFLRRLDELQVSAMVECFRSVSYHPRETVISEGSVGTTMFIVAEGELLVTQCSHHLRTLSMGDVFGELAILYNCKRTATVKAIGHVKLWEIHRQTFRTIMANNSRQKRQDTLRLLKETQTLKQMSDAQLSRIIDSMEECKFLPGDLIASDNGKGTDFYIILRGEVQVTQRMNGKDDLIGIMRTGEYFGELSPLRDIYKTTTFRAIGEVTCITMTREDFEDMYPFDAVESSDIESPTTEGLALTEIRRYSSGFIPDCSKPIRLTDLEPVVYQDGVHVGKAVTLGAGGYGRVELVTCRTWRPGGYLALKKVSKEHIVRSRQQEHIRTERRVLQRSQSPFIVRLFQTFKDNKYVYLALEFCGGGELWTKLREVKKFTEEVAVFCCACVVEGLDYLHANGVIYRDLKPENLMLDKHGYVKMVDFGFAKELRKGEKTYTFCGTPEYLAPEILRNEGHDFAVDFWMLGILAFEMMVGRPPFCNNSDPRTIYGKILDGAINFPSSLSEASCSLISKLCRPRPGQRLGNNRNGIRGLRKHRWFNKVNWKKLSSRQLDAPTLPLIKQGPPYVNFKRYSIAQCSAEEEFSGWDEDF</sequence>
<dbReference type="Proteomes" id="UP001066276">
    <property type="component" value="Chromosome 5"/>
</dbReference>
<keyword evidence="3" id="KW-0723">Serine/threonine-protein kinase</keyword>
<dbReference type="FunFam" id="1.10.510.10:FF:000210">
    <property type="entry name" value="Non-specific serine/threonine protein kinase"/>
    <property type="match status" value="1"/>
</dbReference>
<comment type="caution">
    <text evidence="19">The sequence shown here is derived from an EMBL/GenBank/DDBJ whole genome shotgun (WGS) entry which is preliminary data.</text>
</comment>
<evidence type="ECO:0000259" key="16">
    <source>
        <dbReference type="PROSITE" id="PS50011"/>
    </source>
</evidence>
<dbReference type="PANTHER" id="PTHR24353:SF118">
    <property type="entry name" value="PROTEIN KINASE CGMP-DEPENDENT 3"/>
    <property type="match status" value="1"/>
</dbReference>
<feature type="domain" description="Protein kinase" evidence="16">
    <location>
        <begin position="339"/>
        <end position="598"/>
    </location>
</feature>
<evidence type="ECO:0000256" key="8">
    <source>
        <dbReference type="ARBA" id="ARBA00022840"/>
    </source>
</evidence>
<evidence type="ECO:0000256" key="6">
    <source>
        <dbReference type="ARBA" id="ARBA00022741"/>
    </source>
</evidence>
<comment type="catalytic activity">
    <reaction evidence="11">
        <text>L-seryl-[protein] + ATP = O-phospho-L-seryl-[protein] + ADP + H(+)</text>
        <dbReference type="Rhea" id="RHEA:17989"/>
        <dbReference type="Rhea" id="RHEA-COMP:9863"/>
        <dbReference type="Rhea" id="RHEA-COMP:11604"/>
        <dbReference type="ChEBI" id="CHEBI:15378"/>
        <dbReference type="ChEBI" id="CHEBI:29999"/>
        <dbReference type="ChEBI" id="CHEBI:30616"/>
        <dbReference type="ChEBI" id="CHEBI:83421"/>
        <dbReference type="ChEBI" id="CHEBI:456216"/>
        <dbReference type="EC" id="2.7.11.12"/>
    </reaction>
</comment>
<feature type="binding site" evidence="13">
    <location>
        <begin position="345"/>
        <end position="353"/>
    </location>
    <ligand>
        <name>ATP</name>
        <dbReference type="ChEBI" id="CHEBI:30616"/>
    </ligand>
</feature>
<evidence type="ECO:0000256" key="4">
    <source>
        <dbReference type="ARBA" id="ARBA00022535"/>
    </source>
</evidence>
<keyword evidence="6 13" id="KW-0547">Nucleotide-binding</keyword>
<evidence type="ECO:0000259" key="18">
    <source>
        <dbReference type="PROSITE" id="PS51285"/>
    </source>
</evidence>
<keyword evidence="4" id="KW-0140">cGMP</keyword>
<name>A0AAV7S5F1_PLEWA</name>
<feature type="binding site" evidence="13 14">
    <location>
        <position position="370"/>
    </location>
    <ligand>
        <name>ATP</name>
        <dbReference type="ChEBI" id="CHEBI:30616"/>
    </ligand>
</feature>
<keyword evidence="7" id="KW-0418">Kinase</keyword>
<dbReference type="PROSITE" id="PS00108">
    <property type="entry name" value="PROTEIN_KINASE_ST"/>
    <property type="match status" value="1"/>
</dbReference>
<proteinExistence type="inferred from homology"/>
<dbReference type="InterPro" id="IPR000719">
    <property type="entry name" value="Prot_kinase_dom"/>
</dbReference>
<dbReference type="GO" id="GO:0005524">
    <property type="term" value="F:ATP binding"/>
    <property type="evidence" value="ECO:0007669"/>
    <property type="project" value="UniProtKB-UniRule"/>
</dbReference>
<evidence type="ECO:0000256" key="2">
    <source>
        <dbReference type="ARBA" id="ARBA00012428"/>
    </source>
</evidence>
<feature type="domain" description="Cyclic nucleotide-binding" evidence="17">
    <location>
        <begin position="183"/>
        <end position="284"/>
    </location>
</feature>
<dbReference type="Pfam" id="PF00069">
    <property type="entry name" value="Pkinase"/>
    <property type="match status" value="1"/>
</dbReference>
<evidence type="ECO:0000256" key="13">
    <source>
        <dbReference type="PIRSR" id="PIRSR000559-2"/>
    </source>
</evidence>
<dbReference type="PIRSF" id="PIRSF000559">
    <property type="entry name" value="cGMP-dep_kinase"/>
    <property type="match status" value="1"/>
</dbReference>
<dbReference type="InterPro" id="IPR018488">
    <property type="entry name" value="cNMP-bd_CS"/>
</dbReference>
<protein>
    <recommendedName>
        <fullName evidence="2">cGMP-dependent protein kinase</fullName>
        <ecNumber evidence="2">2.7.11.12</ecNumber>
    </recommendedName>
</protein>
<dbReference type="PROSITE" id="PS00107">
    <property type="entry name" value="PROTEIN_KINASE_ATP"/>
    <property type="match status" value="1"/>
</dbReference>
<keyword evidence="20" id="KW-1185">Reference proteome</keyword>